<evidence type="ECO:0000313" key="3">
    <source>
        <dbReference type="EMBL" id="GAA0166528.1"/>
    </source>
</evidence>
<dbReference type="Proteomes" id="UP001454036">
    <property type="component" value="Unassembled WGS sequence"/>
</dbReference>
<reference evidence="3 4" key="1">
    <citation type="submission" date="2024-01" db="EMBL/GenBank/DDBJ databases">
        <title>The complete chloroplast genome sequence of Lithospermum erythrorhizon: insights into the phylogenetic relationship among Boraginaceae species and the maternal lineages of purple gromwells.</title>
        <authorList>
            <person name="Okada T."/>
            <person name="Watanabe K."/>
        </authorList>
    </citation>
    <scope>NUCLEOTIDE SEQUENCE [LARGE SCALE GENOMIC DNA]</scope>
</reference>
<keyword evidence="1" id="KW-0175">Coiled coil</keyword>
<name>A0AAV3QTZ5_LITER</name>
<evidence type="ECO:0000256" key="2">
    <source>
        <dbReference type="SAM" id="MobiDB-lite"/>
    </source>
</evidence>
<organism evidence="3 4">
    <name type="scientific">Lithospermum erythrorhizon</name>
    <name type="common">Purple gromwell</name>
    <name type="synonym">Lithospermum officinale var. erythrorhizon</name>
    <dbReference type="NCBI Taxonomy" id="34254"/>
    <lineage>
        <taxon>Eukaryota</taxon>
        <taxon>Viridiplantae</taxon>
        <taxon>Streptophyta</taxon>
        <taxon>Embryophyta</taxon>
        <taxon>Tracheophyta</taxon>
        <taxon>Spermatophyta</taxon>
        <taxon>Magnoliopsida</taxon>
        <taxon>eudicotyledons</taxon>
        <taxon>Gunneridae</taxon>
        <taxon>Pentapetalae</taxon>
        <taxon>asterids</taxon>
        <taxon>lamiids</taxon>
        <taxon>Boraginales</taxon>
        <taxon>Boraginaceae</taxon>
        <taxon>Boraginoideae</taxon>
        <taxon>Lithospermeae</taxon>
        <taxon>Lithospermum</taxon>
    </lineage>
</organism>
<feature type="region of interest" description="Disordered" evidence="2">
    <location>
        <begin position="56"/>
        <end position="86"/>
    </location>
</feature>
<evidence type="ECO:0000313" key="4">
    <source>
        <dbReference type="Proteomes" id="UP001454036"/>
    </source>
</evidence>
<dbReference type="EMBL" id="BAABME010005754">
    <property type="protein sequence ID" value="GAA0166528.1"/>
    <property type="molecule type" value="Genomic_DNA"/>
</dbReference>
<feature type="region of interest" description="Disordered" evidence="2">
    <location>
        <begin position="25"/>
        <end position="44"/>
    </location>
</feature>
<sequence>MTGDRVPLFRLAKVVKKVSKDTVVTASPPAVASQSSSLSGRRPVVETCPSLFSKRQKSSARKLPRSEILDMTEDPPSSTPPGQDITEESTFWKKQDAFCATCPLLLERIRKDYDAIRDPLEIHGTVARHLIKALNPSHALACRADLLDDARVVTCEKEMVLQLQVTELKKENERLKVALNLAVKEKKEVTAQTLAEIKKQDLLQARFTKLEGEHFDISNKLQRLELVHSQTAKKISELEQRAKDAEEALPQRIEKAIYDYHCSEDFQVEVRKEAAYCLCHFAKTYKEVNPDIVANYLDFIQPYPEEWFAPSDLSAPLTPSPDEDEDEAPPAPADAPTS</sequence>
<feature type="coiled-coil region" evidence="1">
    <location>
        <begin position="221"/>
        <end position="255"/>
    </location>
</feature>
<feature type="region of interest" description="Disordered" evidence="2">
    <location>
        <begin position="310"/>
        <end position="338"/>
    </location>
</feature>
<feature type="compositionally biased region" description="Low complexity" evidence="2">
    <location>
        <begin position="25"/>
        <end position="39"/>
    </location>
</feature>
<comment type="caution">
    <text evidence="3">The sequence shown here is derived from an EMBL/GenBank/DDBJ whole genome shotgun (WGS) entry which is preliminary data.</text>
</comment>
<evidence type="ECO:0000256" key="1">
    <source>
        <dbReference type="SAM" id="Coils"/>
    </source>
</evidence>
<accession>A0AAV3QTZ5</accession>
<dbReference type="AlphaFoldDB" id="A0AAV3QTZ5"/>
<gene>
    <name evidence="3" type="ORF">LIER_21664</name>
</gene>
<protein>
    <submittedName>
        <fullName evidence="3">Uncharacterized protein</fullName>
    </submittedName>
</protein>
<proteinExistence type="predicted"/>
<feature type="coiled-coil region" evidence="1">
    <location>
        <begin position="165"/>
        <end position="192"/>
    </location>
</feature>
<feature type="compositionally biased region" description="Pro residues" evidence="2">
    <location>
        <begin position="329"/>
        <end position="338"/>
    </location>
</feature>
<keyword evidence="4" id="KW-1185">Reference proteome</keyword>